<dbReference type="EMBL" id="CAJNOQ010011060">
    <property type="protein sequence ID" value="CAF1267686.1"/>
    <property type="molecule type" value="Genomic_DNA"/>
</dbReference>
<evidence type="ECO:0008006" key="9">
    <source>
        <dbReference type="Google" id="ProtNLM"/>
    </source>
</evidence>
<reference evidence="6" key="1">
    <citation type="submission" date="2021-02" db="EMBL/GenBank/DDBJ databases">
        <authorList>
            <person name="Nowell W R."/>
        </authorList>
    </citation>
    <scope>NUCLEOTIDE SEQUENCE</scope>
</reference>
<evidence type="ECO:0000259" key="3">
    <source>
        <dbReference type="Pfam" id="PF05729"/>
    </source>
</evidence>
<feature type="domain" description="NWD1/2-like winged helix-turn-helix" evidence="5">
    <location>
        <begin position="217"/>
        <end position="330"/>
    </location>
</feature>
<dbReference type="InterPro" id="IPR056534">
    <property type="entry name" value="Beta-prop_NWD2_C"/>
</dbReference>
<organism evidence="6 8">
    <name type="scientific">Didymodactylos carnosus</name>
    <dbReference type="NCBI Taxonomy" id="1234261"/>
    <lineage>
        <taxon>Eukaryota</taxon>
        <taxon>Metazoa</taxon>
        <taxon>Spiralia</taxon>
        <taxon>Gnathifera</taxon>
        <taxon>Rotifera</taxon>
        <taxon>Eurotatoria</taxon>
        <taxon>Bdelloidea</taxon>
        <taxon>Philodinida</taxon>
        <taxon>Philodinidae</taxon>
        <taxon>Didymodactylos</taxon>
    </lineage>
</organism>
<dbReference type="Gene3D" id="2.130.10.10">
    <property type="entry name" value="YVTN repeat-like/Quinoprotein amine dehydrogenase"/>
    <property type="match status" value="2"/>
</dbReference>
<feature type="non-terminal residue" evidence="6">
    <location>
        <position position="1306"/>
    </location>
</feature>
<dbReference type="InterPro" id="IPR015943">
    <property type="entry name" value="WD40/YVTN_repeat-like_dom_sf"/>
</dbReference>
<dbReference type="PANTHER" id="PTHR19871:SF14">
    <property type="entry name" value="DUF4062 DOMAIN-CONTAINING PROTEIN"/>
    <property type="match status" value="1"/>
</dbReference>
<dbReference type="InterPro" id="IPR027417">
    <property type="entry name" value="P-loop_NTPase"/>
</dbReference>
<feature type="domain" description="NWD2 C-terminal beta-propeller" evidence="4">
    <location>
        <begin position="921"/>
        <end position="1271"/>
    </location>
</feature>
<dbReference type="PANTHER" id="PTHR19871">
    <property type="entry name" value="BETA TRANSDUCIN-RELATED PROTEIN"/>
    <property type="match status" value="1"/>
</dbReference>
<name>A0A815BC39_9BILA</name>
<accession>A0A815BC39</accession>
<keyword evidence="2" id="KW-0677">Repeat</keyword>
<dbReference type="Proteomes" id="UP000663829">
    <property type="component" value="Unassembled WGS sequence"/>
</dbReference>
<dbReference type="Pfam" id="PF05729">
    <property type="entry name" value="NACHT"/>
    <property type="match status" value="1"/>
</dbReference>
<dbReference type="SMART" id="SM00320">
    <property type="entry name" value="WD40"/>
    <property type="match status" value="6"/>
</dbReference>
<dbReference type="InterPro" id="IPR052752">
    <property type="entry name" value="NACHT-WD_repeat"/>
</dbReference>
<dbReference type="InterPro" id="IPR001680">
    <property type="entry name" value="WD40_rpt"/>
</dbReference>
<dbReference type="SUPFAM" id="SSF50998">
    <property type="entry name" value="Quinoprotein alcohol dehydrogenase-like"/>
    <property type="match status" value="1"/>
</dbReference>
<dbReference type="SUPFAM" id="SSF52540">
    <property type="entry name" value="P-loop containing nucleoside triphosphate hydrolases"/>
    <property type="match status" value="1"/>
</dbReference>
<dbReference type="InterPro" id="IPR057588">
    <property type="entry name" value="NWD1/2-like_WH"/>
</dbReference>
<evidence type="ECO:0000256" key="1">
    <source>
        <dbReference type="ARBA" id="ARBA00022574"/>
    </source>
</evidence>
<dbReference type="InterPro" id="IPR011047">
    <property type="entry name" value="Quinoprotein_ADH-like_sf"/>
</dbReference>
<dbReference type="Pfam" id="PF23586">
    <property type="entry name" value="Beta-prop_NWD2_C"/>
    <property type="match status" value="1"/>
</dbReference>
<evidence type="ECO:0000259" key="5">
    <source>
        <dbReference type="Pfam" id="PF25469"/>
    </source>
</evidence>
<evidence type="ECO:0000313" key="8">
    <source>
        <dbReference type="Proteomes" id="UP000663829"/>
    </source>
</evidence>
<dbReference type="InterPro" id="IPR007111">
    <property type="entry name" value="NACHT_NTPase"/>
</dbReference>
<dbReference type="InterPro" id="IPR036322">
    <property type="entry name" value="WD40_repeat_dom_sf"/>
</dbReference>
<evidence type="ECO:0000313" key="7">
    <source>
        <dbReference type="EMBL" id="CAF4052558.1"/>
    </source>
</evidence>
<dbReference type="OrthoDB" id="2325716at2759"/>
<dbReference type="EMBL" id="CAJOBC010021759">
    <property type="protein sequence ID" value="CAF4052558.1"/>
    <property type="molecule type" value="Genomic_DNA"/>
</dbReference>
<evidence type="ECO:0000256" key="2">
    <source>
        <dbReference type="ARBA" id="ARBA00022737"/>
    </source>
</evidence>
<dbReference type="Proteomes" id="UP000681722">
    <property type="component" value="Unassembled WGS sequence"/>
</dbReference>
<comment type="caution">
    <text evidence="6">The sequence shown here is derived from an EMBL/GenBank/DDBJ whole genome shotgun (WGS) entry which is preliminary data.</text>
</comment>
<keyword evidence="1" id="KW-0853">WD repeat</keyword>
<dbReference type="SUPFAM" id="SSF50978">
    <property type="entry name" value="WD40 repeat-like"/>
    <property type="match status" value="1"/>
</dbReference>
<protein>
    <recommendedName>
        <fullName evidence="9">NACHT and WD repeat domain-containing protein 2</fullName>
    </recommendedName>
</protein>
<sequence length="1306" mass="147916">GEGGCGKSSMLAKIASESCSWYNSDQRAILLVRFLGTTPDSSSISPLLKSVCLQLCYLYNVPDDTIPTELSQLTNYFKRLLEKATNDRPLCMYFDSLDQLSGAEGAHSMSWLPPTLPNNVKLVVSTLPGYFNILNTLRNLIDSRENFVQIKPLGEELGTIVLKGWLKRQSRTISEQQWLLVNARLSECSLPLYVKLVFDEINRWKSYTKTEEADLAKTVSTSINKLLIRIENQHGHILVEHALSYITASKSGLSEAELEDLISLDETVLNDVYQYHLPPIRRIPPLLWTRIRNDLPNYLVEREAEGVSVVSWYHRQFAEVSQERYLANENTRRNYHSQMADYFLGIWANRPKPFQFSDQQKRMFNLSSTAGEADRKVPNMPIIFINDNQKIVRYNLRKISELPFQLIRANRTDDLYSYVLFNYDFIHAKLKCMPLNLMIFDYENALEYCFDKEVKLVSDSLRLSSSVLATEPDNLACQIVGRLFPFYATCPKIASLIDQCETTGLNVMGLVPAFHSLASPGGPMVYSLEAHQFAVYGLEIVSAGQHLLTTSNKFIVFDLSSGDIVRIIDPKIEGIMTCLAVAPDQRYCVTTTINNQLIICNLLSGDIILKVYQPQPQPQQVQNKKQVVPTSVISEPLIGVAVSNTHFAVWTAKMYQIYTNKGDLLSAQSTRYQIVQIELLPGPELELVCRSEEVKDDQDVARDRMKIEYCFVQNSDQSLQNQETCLTGGTKHFHSALAITRDKRRMYTCSEINDNNIELYLNKPHPTNYTTERIWAYEHQLFDNKDRVFSIILSNDENYLMAVTFKSFKIFSFRSYLWKVCYLPGSVRNIMSGTKKLTHTACFSHDNKYCIAAVKSTVYMYEIEYGELLASFDSHFGRILVLKGLSTGSGGNNFVITTGMDKTTKVWNLENAQEKSFNTVQLDKAVEMIHISSDTKSILAQTRTQLCLFDMQTGLLQGQLCNNPHGAIFQCTAMCTNGLYAASAESGNLVLWDLEEKQTTFVVPHKNIFQLLLHSAETMVLVVSSEPTTTVPSGSAAGSRAPIPGQACRAVSYAFPDGEIVHEINFIVKRMGDPKRAVCTADDTYIVFIEEKKNNDVLSLYDPMTGEHVHNVKLNYPAYKDIQRMVTIPKQPYLIGLIDVEKGIVMNVRDKKVHLTLPKWSGQISTDGKYGLYAPQRGGLEIFEFRNGKLVFTLIGKVAEGVFDNITFFTSTNQHVVYYNKGKRTIRVFRTDGIQIADMKCQSKVRALVNTQDGHGLVVGYEDGAVQMFLIVDRYQKESCDYLKRWRKIQRDITVDDTLDSSNTAV</sequence>
<keyword evidence="8" id="KW-1185">Reference proteome</keyword>
<gene>
    <name evidence="6" type="ORF">GPM918_LOCUS26921</name>
    <name evidence="7" type="ORF">SRO942_LOCUS27157</name>
</gene>
<dbReference type="Pfam" id="PF25469">
    <property type="entry name" value="WHD_NWD1"/>
    <property type="match status" value="1"/>
</dbReference>
<evidence type="ECO:0000313" key="6">
    <source>
        <dbReference type="EMBL" id="CAF1267686.1"/>
    </source>
</evidence>
<evidence type="ECO:0000259" key="4">
    <source>
        <dbReference type="Pfam" id="PF23586"/>
    </source>
</evidence>
<feature type="domain" description="NACHT" evidence="3">
    <location>
        <begin position="1"/>
        <end position="166"/>
    </location>
</feature>
<proteinExistence type="predicted"/>